<reference evidence="13" key="1">
    <citation type="submission" date="2016-05" db="EMBL/GenBank/DDBJ databases">
        <title>Comparative genomics of biotechnologically important yeasts.</title>
        <authorList>
            <consortium name="DOE Joint Genome Institute"/>
            <person name="Riley R."/>
            <person name="Haridas S."/>
            <person name="Wolfe K.H."/>
            <person name="Lopes M.R."/>
            <person name="Hittinger C.T."/>
            <person name="Goker M."/>
            <person name="Salamov A."/>
            <person name="Wisecaver J."/>
            <person name="Long T.M."/>
            <person name="Aerts A.L."/>
            <person name="Barry K."/>
            <person name="Choi C."/>
            <person name="Clum A."/>
            <person name="Coughlan A.Y."/>
            <person name="Deshpande S."/>
            <person name="Douglass A.P."/>
            <person name="Hanson S.J."/>
            <person name="Klenk H.-P."/>
            <person name="Labutti K."/>
            <person name="Lapidus A."/>
            <person name="Lindquist E."/>
            <person name="Lipzen A."/>
            <person name="Meier-Kolthoff J.P."/>
            <person name="Ohm R.A."/>
            <person name="Otillar R.P."/>
            <person name="Pangilinan J."/>
            <person name="Peng Y."/>
            <person name="Rokas A."/>
            <person name="Rosa C.A."/>
            <person name="Scheuner C."/>
            <person name="Sibirny A.A."/>
            <person name="Slot J.C."/>
            <person name="Stielow J.B."/>
            <person name="Sun H."/>
            <person name="Kurtzman C.P."/>
            <person name="Blackwell M."/>
            <person name="Grigoriev I.V."/>
            <person name="Jeffries T.W."/>
        </authorList>
    </citation>
    <scope>NUCLEOTIDE SEQUENCE [LARGE SCALE GENOMIC DNA]</scope>
    <source>
        <strain evidence="13">NRRL Y-12698</strain>
    </source>
</reference>
<feature type="domain" description="MTC6 partial TIM-barrel" evidence="11">
    <location>
        <begin position="19"/>
        <end position="328"/>
    </location>
</feature>
<comment type="function">
    <text evidence="7">May be involved in telomere capping.</text>
</comment>
<comment type="similarity">
    <text evidence="8">Belongs to the MTC6 family.</text>
</comment>
<name>A0A1E3QQD2_9ASCO</name>
<dbReference type="Pfam" id="PF25506">
    <property type="entry name" value="TIM-barrel_MTC6"/>
    <property type="match status" value="1"/>
</dbReference>
<evidence type="ECO:0000256" key="8">
    <source>
        <dbReference type="ARBA" id="ARBA00038159"/>
    </source>
</evidence>
<dbReference type="Proteomes" id="UP000094336">
    <property type="component" value="Unassembled WGS sequence"/>
</dbReference>
<evidence type="ECO:0000256" key="2">
    <source>
        <dbReference type="ARBA" id="ARBA00022692"/>
    </source>
</evidence>
<evidence type="ECO:0000256" key="5">
    <source>
        <dbReference type="ARBA" id="ARBA00023136"/>
    </source>
</evidence>
<evidence type="ECO:0000256" key="3">
    <source>
        <dbReference type="ARBA" id="ARBA00022729"/>
    </source>
</evidence>
<keyword evidence="13" id="KW-1185">Reference proteome</keyword>
<dbReference type="STRING" id="984486.A0A1E3QQD2"/>
<evidence type="ECO:0000256" key="6">
    <source>
        <dbReference type="ARBA" id="ARBA00023180"/>
    </source>
</evidence>
<keyword evidence="6" id="KW-0325">Glycoprotein</keyword>
<dbReference type="InterPro" id="IPR057530">
    <property type="entry name" value="TIM-barrel_MTC6"/>
</dbReference>
<dbReference type="OrthoDB" id="5573651at2759"/>
<evidence type="ECO:0000313" key="12">
    <source>
        <dbReference type="EMBL" id="ODQ79903.1"/>
    </source>
</evidence>
<evidence type="ECO:0000256" key="4">
    <source>
        <dbReference type="ARBA" id="ARBA00022989"/>
    </source>
</evidence>
<keyword evidence="4 10" id="KW-1133">Transmembrane helix</keyword>
<keyword evidence="3" id="KW-0732">Signal</keyword>
<evidence type="ECO:0000313" key="13">
    <source>
        <dbReference type="Proteomes" id="UP000094336"/>
    </source>
</evidence>
<accession>A0A1E3QQD2</accession>
<dbReference type="AlphaFoldDB" id="A0A1E3QQD2"/>
<dbReference type="RefSeq" id="XP_018985231.1">
    <property type="nucleotide sequence ID" value="XM_019131790.1"/>
</dbReference>
<evidence type="ECO:0000256" key="9">
    <source>
        <dbReference type="ARBA" id="ARBA00039865"/>
    </source>
</evidence>
<keyword evidence="5 10" id="KW-0472">Membrane</keyword>
<dbReference type="GO" id="GO:0016020">
    <property type="term" value="C:membrane"/>
    <property type="evidence" value="ECO:0007669"/>
    <property type="project" value="UniProtKB-SubCell"/>
</dbReference>
<gene>
    <name evidence="12" type="ORF">BABINDRAFT_36838</name>
</gene>
<dbReference type="GeneID" id="30149643"/>
<evidence type="ECO:0000259" key="11">
    <source>
        <dbReference type="Pfam" id="PF25506"/>
    </source>
</evidence>
<dbReference type="PANTHER" id="PTHR35518:SF2">
    <property type="entry name" value="MAINTENANCE OF TELOMERE CAPPING PROTEIN 6"/>
    <property type="match status" value="1"/>
</dbReference>
<proteinExistence type="inferred from homology"/>
<organism evidence="12 13">
    <name type="scientific">Babjeviella inositovora NRRL Y-12698</name>
    <dbReference type="NCBI Taxonomy" id="984486"/>
    <lineage>
        <taxon>Eukaryota</taxon>
        <taxon>Fungi</taxon>
        <taxon>Dikarya</taxon>
        <taxon>Ascomycota</taxon>
        <taxon>Saccharomycotina</taxon>
        <taxon>Pichiomycetes</taxon>
        <taxon>Serinales incertae sedis</taxon>
        <taxon>Babjeviella</taxon>
    </lineage>
</organism>
<feature type="transmembrane region" description="Helical" evidence="10">
    <location>
        <begin position="466"/>
        <end position="490"/>
    </location>
</feature>
<evidence type="ECO:0000256" key="7">
    <source>
        <dbReference type="ARBA" id="ARBA00037703"/>
    </source>
</evidence>
<dbReference type="PANTHER" id="PTHR35518">
    <property type="entry name" value="MAINTENANCE OF TELOMOERE CAPPING"/>
    <property type="match status" value="1"/>
</dbReference>
<keyword evidence="2 10" id="KW-0812">Transmembrane</keyword>
<evidence type="ECO:0000256" key="10">
    <source>
        <dbReference type="SAM" id="Phobius"/>
    </source>
</evidence>
<sequence length="518" mass="58472">MLFFCFAFLSVAADIVNWPQLSNQQLVAQRAQRDVSSNITIDQFGLMGVNLNTVLFDEFGYTSNVLLNVTTLLNVGVLVMEMDLYWNELSLVWQLCPLALDTFNVPLTANQVVRKDNRSITCEASFTFSLLMRTIRSFLDSTNTNLEVNMLQLLFNLKPLQNSTAYSAAYYNYYADPSLSLALNSSLKSSLFTPVDLEEYRQVNTSSNSGFPTWYQFTYYEFDRVIPIVRYNGLPTNSSYNITADFATVFFDKWSLDLSYSAYVTDTANKSISTLLAESFRFISDSDELKFTPNTFLDYIASGYSPIVNHTIQPLSDFALFINYSLWSWSEQELSGKSVVSGYDSDDDTDDYRCATFIESGWSVGLCDTAYQLACRNNNDPQSWSFSTDMYAYLDTKKNDYCPSGTKFSVPQSALEQQALHAAMASQNIAYPIWINLNALSAVDCWVTGGALASCPYQKVISSHDYLAMVTASCVVTFAILALIIGTRFYHVPVQGNRKHWKKIMTRMKEEEFEGVPS</sequence>
<protein>
    <recommendedName>
        <fullName evidence="9">Maintenance of telomere capping protein 6</fullName>
    </recommendedName>
</protein>
<dbReference type="InterPro" id="IPR051008">
    <property type="entry name" value="Telomere_Capping_Maintenance"/>
</dbReference>
<evidence type="ECO:0000256" key="1">
    <source>
        <dbReference type="ARBA" id="ARBA00004479"/>
    </source>
</evidence>
<comment type="subcellular location">
    <subcellularLocation>
        <location evidence="1">Membrane</location>
        <topology evidence="1">Single-pass type I membrane protein</topology>
    </subcellularLocation>
</comment>
<dbReference type="EMBL" id="KV454431">
    <property type="protein sequence ID" value="ODQ79903.1"/>
    <property type="molecule type" value="Genomic_DNA"/>
</dbReference>